<feature type="chain" id="PRO_5002010311" evidence="2">
    <location>
        <begin position="25"/>
        <end position="468"/>
    </location>
</feature>
<dbReference type="STRING" id="1385512.N784_05825"/>
<keyword evidence="4" id="KW-1185">Reference proteome</keyword>
<dbReference type="OrthoDB" id="1089471at2"/>
<dbReference type="AlphaFoldDB" id="A0A0A5G231"/>
<feature type="signal peptide" evidence="2">
    <location>
        <begin position="1"/>
        <end position="24"/>
    </location>
</feature>
<protein>
    <submittedName>
        <fullName evidence="3">Uncharacterized protein</fullName>
    </submittedName>
</protein>
<evidence type="ECO:0000313" key="4">
    <source>
        <dbReference type="Proteomes" id="UP000030401"/>
    </source>
</evidence>
<dbReference type="Proteomes" id="UP000030401">
    <property type="component" value="Unassembled WGS sequence"/>
</dbReference>
<name>A0A0A5G231_9BACI</name>
<organism evidence="3 4">
    <name type="scientific">Pontibacillus litoralis JSM 072002</name>
    <dbReference type="NCBI Taxonomy" id="1385512"/>
    <lineage>
        <taxon>Bacteria</taxon>
        <taxon>Bacillati</taxon>
        <taxon>Bacillota</taxon>
        <taxon>Bacilli</taxon>
        <taxon>Bacillales</taxon>
        <taxon>Bacillaceae</taxon>
        <taxon>Pontibacillus</taxon>
    </lineage>
</organism>
<dbReference type="PROSITE" id="PS51257">
    <property type="entry name" value="PROKAR_LIPOPROTEIN"/>
    <property type="match status" value="1"/>
</dbReference>
<dbReference type="EMBL" id="AVPG01000016">
    <property type="protein sequence ID" value="KGX86079.1"/>
    <property type="molecule type" value="Genomic_DNA"/>
</dbReference>
<sequence length="468" mass="54085">MKRYLRISAISAVMILSLAGCSTGEEGSTEEEKNAKSSQDATEDTATSEEIEWEIVYEEDFEQEPQQLLDNEWIHDDLTSGEDNQWHVDHMDDNGEYFDVRQGPEFQEKLDEMKLYRQQIPFGEDDWLTLELAARDFNTSNEQPEEAVQPFAEIVDDGTGNQVLTLNEPEYKGGILVRNTEELPQEYRIEYDLHNVNFGGRNAEGAIEYDGMYNGYTETEEELDGFPWTSGEDIKQANGFYYLGIMDYANPAPHNNAFIHNHRKVVFDSYSTEDLPYGQEKQICNTATGENYDYYSDESAHLPVYAGFTNAYHQNFFNENLLYPPMTVHSECGSVSQSDNIYSAFELDPAELDGDGHYHMAVERHEDRYVIEVTGKMFHDEKEQTYRYEQKFNDPENETIVWHYNQTEEEYDGEYNFTATSEGDYGSYEVEQWPADSAYPDFFVIGDPHLNYYEGDAVIDNLTFSIPK</sequence>
<reference evidence="3 4" key="1">
    <citation type="submission" date="2013-08" db="EMBL/GenBank/DDBJ databases">
        <authorList>
            <person name="Huang J."/>
            <person name="Wang G."/>
        </authorList>
    </citation>
    <scope>NUCLEOTIDE SEQUENCE [LARGE SCALE GENOMIC DNA]</scope>
    <source>
        <strain evidence="3 4">JSM 072002</strain>
    </source>
</reference>
<proteinExistence type="predicted"/>
<comment type="caution">
    <text evidence="3">The sequence shown here is derived from an EMBL/GenBank/DDBJ whole genome shotgun (WGS) entry which is preliminary data.</text>
</comment>
<dbReference type="RefSeq" id="WP_036834759.1">
    <property type="nucleotide sequence ID" value="NZ_AVPG01000016.1"/>
</dbReference>
<evidence type="ECO:0000313" key="3">
    <source>
        <dbReference type="EMBL" id="KGX86079.1"/>
    </source>
</evidence>
<keyword evidence="2" id="KW-0732">Signal</keyword>
<evidence type="ECO:0000256" key="2">
    <source>
        <dbReference type="SAM" id="SignalP"/>
    </source>
</evidence>
<evidence type="ECO:0000256" key="1">
    <source>
        <dbReference type="SAM" id="MobiDB-lite"/>
    </source>
</evidence>
<dbReference type="eggNOG" id="ENOG5033WC9">
    <property type="taxonomic scope" value="Bacteria"/>
</dbReference>
<accession>A0A0A5G231</accession>
<gene>
    <name evidence="3" type="ORF">N784_05825</name>
</gene>
<feature type="region of interest" description="Disordered" evidence="1">
    <location>
        <begin position="23"/>
        <end position="47"/>
    </location>
</feature>